<feature type="transmembrane region" description="Helical" evidence="1">
    <location>
        <begin position="206"/>
        <end position="226"/>
    </location>
</feature>
<feature type="transmembrane region" description="Helical" evidence="1">
    <location>
        <begin position="104"/>
        <end position="121"/>
    </location>
</feature>
<feature type="transmembrane region" description="Helical" evidence="1">
    <location>
        <begin position="164"/>
        <end position="185"/>
    </location>
</feature>
<evidence type="ECO:0000313" key="3">
    <source>
        <dbReference type="Proteomes" id="UP001183388"/>
    </source>
</evidence>
<keyword evidence="3" id="KW-1185">Reference proteome</keyword>
<evidence type="ECO:0008006" key="4">
    <source>
        <dbReference type="Google" id="ProtNLM"/>
    </source>
</evidence>
<feature type="transmembrane region" description="Helical" evidence="1">
    <location>
        <begin position="133"/>
        <end position="152"/>
    </location>
</feature>
<keyword evidence="1" id="KW-1133">Transmembrane helix</keyword>
<comment type="caution">
    <text evidence="2">The sequence shown here is derived from an EMBL/GenBank/DDBJ whole genome shotgun (WGS) entry which is preliminary data.</text>
</comment>
<feature type="transmembrane region" description="Helical" evidence="1">
    <location>
        <begin position="261"/>
        <end position="284"/>
    </location>
</feature>
<accession>A0ABU2L8S1</accession>
<evidence type="ECO:0000313" key="2">
    <source>
        <dbReference type="EMBL" id="MDT0307678.1"/>
    </source>
</evidence>
<evidence type="ECO:0000256" key="1">
    <source>
        <dbReference type="SAM" id="Phobius"/>
    </source>
</evidence>
<dbReference type="Proteomes" id="UP001183388">
    <property type="component" value="Unassembled WGS sequence"/>
</dbReference>
<feature type="transmembrane region" description="Helical" evidence="1">
    <location>
        <begin position="296"/>
        <end position="321"/>
    </location>
</feature>
<protein>
    <recommendedName>
        <fullName evidence="4">Integral membrane protein</fullName>
    </recommendedName>
</protein>
<sequence length="341" mass="33039">MRGSADPVRELLADHRALCAGAVDPLEIAAGLEASGLTDRAAARFRHRDLFSLAEELYARAAAPAEAPQPAAPAPRRRPLRHLAPLLPGTLCAAALAAGGQRPALAAVLGAAAIGAARVVLFRRRPPGPAALWALPPLGFALGGDAALAALAPGAAAGAPGPAAVALTLGFAAAPAVWCGGWFARRAAGLLAASRGVAEFTARTRGLLAAALLAFLAWLLAVQAAAGGLSASAAGVASVTAAGLLLGLTVLLAAHGQGRAAAAGLASAGAVELLALALAAAAWLPLPGTAEAAGPLLRLLAAQGTAAVPALACGGAALALLAHAARALPRAAAHHAPRGGP</sequence>
<reference evidence="3" key="1">
    <citation type="submission" date="2023-07" db="EMBL/GenBank/DDBJ databases">
        <title>30 novel species of actinomycetes from the DSMZ collection.</title>
        <authorList>
            <person name="Nouioui I."/>
        </authorList>
    </citation>
    <scope>NUCLEOTIDE SEQUENCE [LARGE SCALE GENOMIC DNA]</scope>
    <source>
        <strain evidence="3">DSM 44917</strain>
    </source>
</reference>
<feature type="transmembrane region" description="Helical" evidence="1">
    <location>
        <begin position="232"/>
        <end position="254"/>
    </location>
</feature>
<keyword evidence="1" id="KW-0472">Membrane</keyword>
<gene>
    <name evidence="2" type="ORF">RM780_11985</name>
</gene>
<dbReference type="RefSeq" id="WP_311630633.1">
    <property type="nucleotide sequence ID" value="NZ_JAVREN010000014.1"/>
</dbReference>
<keyword evidence="1" id="KW-0812">Transmembrane</keyword>
<dbReference type="EMBL" id="JAVREN010000014">
    <property type="protein sequence ID" value="MDT0307678.1"/>
    <property type="molecule type" value="Genomic_DNA"/>
</dbReference>
<proteinExistence type="predicted"/>
<name>A0ABU2L8S1_9ACTN</name>
<organism evidence="2 3">
    <name type="scientific">Streptomyces boetiae</name>
    <dbReference type="NCBI Taxonomy" id="3075541"/>
    <lineage>
        <taxon>Bacteria</taxon>
        <taxon>Bacillati</taxon>
        <taxon>Actinomycetota</taxon>
        <taxon>Actinomycetes</taxon>
        <taxon>Kitasatosporales</taxon>
        <taxon>Streptomycetaceae</taxon>
        <taxon>Streptomyces</taxon>
    </lineage>
</organism>